<dbReference type="RefSeq" id="WP_350260836.1">
    <property type="nucleotide sequence ID" value="NZ_CP158292.1"/>
</dbReference>
<dbReference type="GO" id="GO:0071973">
    <property type="term" value="P:bacterial-type flagellum-dependent cell motility"/>
    <property type="evidence" value="ECO:0007669"/>
    <property type="project" value="TreeGrafter"/>
</dbReference>
<keyword evidence="10" id="KW-0282">Flagellum</keyword>
<reference evidence="10" key="1">
    <citation type="submission" date="2024-06" db="EMBL/GenBank/DDBJ databases">
        <title>Multiomics insights into the TNT degradation mechanism by Pantoea sp. BJ2 isolated from an ammunition destruction site.</title>
        <authorList>
            <person name="Luo J."/>
        </authorList>
    </citation>
    <scope>NUCLEOTIDE SEQUENCE</scope>
    <source>
        <strain evidence="10">BJ2</strain>
    </source>
</reference>
<dbReference type="AlphaFoldDB" id="A0AAU7TRL1"/>
<comment type="subunit">
    <text evidence="2 7">Homopentamer.</text>
</comment>
<keyword evidence="10" id="KW-0966">Cell projection</keyword>
<evidence type="ECO:0000256" key="4">
    <source>
        <dbReference type="ARBA" id="ARBA00023054"/>
    </source>
</evidence>
<dbReference type="GO" id="GO:0005576">
    <property type="term" value="C:extracellular region"/>
    <property type="evidence" value="ECO:0007669"/>
    <property type="project" value="UniProtKB-SubCell"/>
</dbReference>
<dbReference type="PANTHER" id="PTHR30288:SF0">
    <property type="entry name" value="FLAGELLAR HOOK-ASSOCIATED PROTEIN 2"/>
    <property type="match status" value="1"/>
</dbReference>
<organism evidence="10">
    <name type="scientific">Pantoea sp. BJ2</name>
    <dbReference type="NCBI Taxonomy" id="3141322"/>
    <lineage>
        <taxon>Bacteria</taxon>
        <taxon>Pseudomonadati</taxon>
        <taxon>Pseudomonadota</taxon>
        <taxon>Gammaproteobacteria</taxon>
        <taxon>Enterobacterales</taxon>
        <taxon>Erwiniaceae</taxon>
        <taxon>Pantoea</taxon>
    </lineage>
</organism>
<evidence type="ECO:0000259" key="9">
    <source>
        <dbReference type="Pfam" id="PF07195"/>
    </source>
</evidence>
<dbReference type="EMBL" id="CP158292">
    <property type="protein sequence ID" value="XBV43315.1"/>
    <property type="molecule type" value="Genomic_DNA"/>
</dbReference>
<dbReference type="NCBIfam" id="NF005955">
    <property type="entry name" value="PRK08032.1"/>
    <property type="match status" value="1"/>
</dbReference>
<dbReference type="GO" id="GO:0007155">
    <property type="term" value="P:cell adhesion"/>
    <property type="evidence" value="ECO:0007669"/>
    <property type="project" value="InterPro"/>
</dbReference>
<name>A0AAU7TRL1_9GAMM</name>
<evidence type="ECO:0000313" key="10">
    <source>
        <dbReference type="EMBL" id="XBV43315.1"/>
    </source>
</evidence>
<evidence type="ECO:0000259" key="8">
    <source>
        <dbReference type="Pfam" id="PF02465"/>
    </source>
</evidence>
<evidence type="ECO:0000256" key="5">
    <source>
        <dbReference type="ARBA" id="ARBA00023143"/>
    </source>
</evidence>
<keyword evidence="4" id="KW-0175">Coiled coil</keyword>
<dbReference type="GO" id="GO:0009424">
    <property type="term" value="C:bacterial-type flagellum hook"/>
    <property type="evidence" value="ECO:0007669"/>
    <property type="project" value="UniProtKB-UniRule"/>
</dbReference>
<accession>A0AAU7TRL1</accession>
<dbReference type="Pfam" id="PF02465">
    <property type="entry name" value="FliD_N"/>
    <property type="match status" value="1"/>
</dbReference>
<comment type="function">
    <text evidence="6">Required for the morphogenesis and for the elongation of the flagellar filament by facilitating polymerization of the flagellin monomers at the tip of growing filament. Forms a capping structure, which prevents flagellin subunits (transported through the central channel of the flagellum) from leaking out without polymerization at the distal end.</text>
</comment>
<comment type="similarity">
    <text evidence="1 7">Belongs to the FliD family.</text>
</comment>
<evidence type="ECO:0000256" key="6">
    <source>
        <dbReference type="ARBA" id="ARBA00025175"/>
    </source>
</evidence>
<evidence type="ECO:0000256" key="1">
    <source>
        <dbReference type="ARBA" id="ARBA00009764"/>
    </source>
</evidence>
<evidence type="ECO:0000256" key="3">
    <source>
        <dbReference type="ARBA" id="ARBA00016246"/>
    </source>
</evidence>
<keyword evidence="7" id="KW-0964">Secreted</keyword>
<evidence type="ECO:0000256" key="2">
    <source>
        <dbReference type="ARBA" id="ARBA00011255"/>
    </source>
</evidence>
<dbReference type="PANTHER" id="PTHR30288">
    <property type="entry name" value="FLAGELLAR CAP/ASSEMBLY PROTEIN FLID"/>
    <property type="match status" value="1"/>
</dbReference>
<comment type="subcellular location">
    <subcellularLocation>
        <location evidence="7">Secreted</location>
    </subcellularLocation>
    <subcellularLocation>
        <location evidence="7">Bacterial flagellum</location>
    </subcellularLocation>
</comment>
<sequence>MATISNLGVGSGLNLSDLYDSLETAENSKLTTITTQQTKYQSKITAIGQLQSALASLQTATDKLKSVDTFNATAVTSSNTAFSATTASGAVAGSYSINVSQIAVAQTLISQPITDASKLGSTTGTSRTITISQGSGDPVNITLSDSETSLSSVVKAINNSGANVSATTIKGSDGNYRLLLSSKETGTDNDITLTVTGDDTLQAAIGYDSTASSNAMSVQTASQNAKLTVNGIDVESDSNTISDALEGVTLTLKAKSTSDESLVVDKSVDSVKTAITNFVTAYNKVRSVIGSVTKYTAVDAGADQSTSNGALLGDNTVRTVSNRLSSLLTEAQSGGSFAILAQMGITIDPSVSESGVTGNLVIDDTKLTDALTSNAQSVSQFFVGDGEKTGLGTQLSSTLSTMLSTSVGKEGIIKTATDGFNTQIDELADRYTKMQATIEATMARYKTQFTQLDTLMSQLNATSSYLTQQFSSTSSSSSSS</sequence>
<gene>
    <name evidence="10" type="primary">fliD</name>
    <name evidence="10" type="ORF">AAF463_11870</name>
</gene>
<comment type="function">
    <text evidence="7">Required for morphogenesis and for the elongation of the flagellar filament by facilitating polymerization of the flagellin monomers at the tip of growing filament. Forms a capping structure, which prevents flagellin subunits (transported through the central channel of the flagellum) from leaking out without polymerization at the distal end.</text>
</comment>
<feature type="domain" description="Flagellar hook-associated protein 2 C-terminal" evidence="9">
    <location>
        <begin position="222"/>
        <end position="461"/>
    </location>
</feature>
<dbReference type="Pfam" id="PF07195">
    <property type="entry name" value="FliD_C"/>
    <property type="match status" value="1"/>
</dbReference>
<evidence type="ECO:0000256" key="7">
    <source>
        <dbReference type="RuleBase" id="RU362066"/>
    </source>
</evidence>
<proteinExistence type="inferred from homology"/>
<keyword evidence="5 7" id="KW-0975">Bacterial flagellum</keyword>
<dbReference type="InterPro" id="IPR003481">
    <property type="entry name" value="FliD_N"/>
</dbReference>
<keyword evidence="10" id="KW-0969">Cilium</keyword>
<dbReference type="InterPro" id="IPR040026">
    <property type="entry name" value="FliD"/>
</dbReference>
<dbReference type="InterPro" id="IPR010809">
    <property type="entry name" value="FliD_C"/>
</dbReference>
<protein>
    <recommendedName>
        <fullName evidence="3 7">Flagellar hook-associated protein 2</fullName>
        <shortName evidence="7">HAP2</shortName>
    </recommendedName>
    <alternativeName>
        <fullName evidence="7">Flagellar cap protein</fullName>
    </alternativeName>
</protein>
<feature type="domain" description="Flagellar hook-associated protein 2 N-terminal" evidence="8">
    <location>
        <begin position="11"/>
        <end position="106"/>
    </location>
</feature>
<dbReference type="GO" id="GO:0009421">
    <property type="term" value="C:bacterial-type flagellum filament cap"/>
    <property type="evidence" value="ECO:0007669"/>
    <property type="project" value="InterPro"/>
</dbReference>